<keyword evidence="3" id="KW-0255">Endonuclease</keyword>
<sequence>MADPRLVKLIVKNFRCIGSEAVQIDLDDIVVLVGPNNAGKSSLLRAYELVMSEGSKAADIKLEDFPNNKIDPDNLPEIELHTIVYEVGIGEMWVNKNEKGELLVRERWTWRGTGKPDRRGWDVHKGGWHATKAPFGPPNIANSRRPEPHKVDAFSKPEDQADAIKKLLLAAIQEKVNLMRTAEEKNQYHAMVDSILNVQLDIITQTRGQIDTANKELTNLIGMVFPNYHVNFDAQPESNPAADIFKWNSELLMGPVDGFMSTVDRQGSGARRTLLWTALKYISETNRIDKGNEVQLRPHILLIDEPEICLHPNAIREACKVLYDLPSSGRWQVMVTTHSPIFIDFSRNNTTIVRVERNNKGDVEGTTIFRPDKVKLDGDDKVNLKLLNICDPYVAEFLFGGKVIVVEGDTEYTAFNYVRSLYPDEYRDVHIIRARGKATIVSLVKILNHFGASYSVLHDSDTPLTKKKDKKNPAWGNNPNILKSVNARPDGVRVRLLASLPNFEEAYFDMEVSKEKPYNAITTLKEDSAKLETVKMLLDALLDHENPLPSRCSEWKDLSELELEVNAILQ</sequence>
<protein>
    <submittedName>
        <fullName evidence="3">ATP-dependent endonuclease</fullName>
    </submittedName>
</protein>
<dbReference type="SUPFAM" id="SSF52540">
    <property type="entry name" value="P-loop containing nucleoside triphosphate hydrolases"/>
    <property type="match status" value="1"/>
</dbReference>
<proteinExistence type="predicted"/>
<dbReference type="InterPro" id="IPR041685">
    <property type="entry name" value="AAA_GajA/Old/RecF-like"/>
</dbReference>
<keyword evidence="4" id="KW-1185">Reference proteome</keyword>
<evidence type="ECO:0000313" key="4">
    <source>
        <dbReference type="Proteomes" id="UP000051950"/>
    </source>
</evidence>
<feature type="domain" description="OLD protein-like TOPRIM" evidence="2">
    <location>
        <begin position="398"/>
        <end position="461"/>
    </location>
</feature>
<dbReference type="Pfam" id="PF13175">
    <property type="entry name" value="AAA_15"/>
    <property type="match status" value="2"/>
</dbReference>
<feature type="domain" description="Endonuclease GajA/Old nuclease/RecF-like AAA" evidence="1">
    <location>
        <begin position="6"/>
        <end position="68"/>
    </location>
</feature>
<reference evidence="3 4" key="1">
    <citation type="submission" date="2015-11" db="EMBL/GenBank/DDBJ databases">
        <title>Sequence of Pedobacter ginsenosidimutans.</title>
        <authorList>
            <person name="Carson E."/>
            <person name="Keyser V."/>
            <person name="Newman J."/>
            <person name="Miller J."/>
        </authorList>
    </citation>
    <scope>NUCLEOTIDE SEQUENCE [LARGE SCALE GENOMIC DNA]</scope>
    <source>
        <strain evidence="3 4">KACC 14530</strain>
    </source>
</reference>
<name>A0A0T5VH90_9SPHI</name>
<accession>A0A0T5VH90</accession>
<dbReference type="GO" id="GO:0004519">
    <property type="term" value="F:endonuclease activity"/>
    <property type="evidence" value="ECO:0007669"/>
    <property type="project" value="UniProtKB-KW"/>
</dbReference>
<dbReference type="EMBL" id="LMZQ01000053">
    <property type="protein sequence ID" value="KRT13228.1"/>
    <property type="molecule type" value="Genomic_DNA"/>
</dbReference>
<dbReference type="CDD" id="cd01026">
    <property type="entry name" value="TOPRIM_OLD"/>
    <property type="match status" value="1"/>
</dbReference>
<dbReference type="Pfam" id="PF20469">
    <property type="entry name" value="OLD-like_TOPRIM"/>
    <property type="match status" value="1"/>
</dbReference>
<keyword evidence="3" id="KW-0540">Nuclease</keyword>
<organism evidence="3 4">
    <name type="scientific">Pedobacter ginsenosidimutans</name>
    <dbReference type="NCBI Taxonomy" id="687842"/>
    <lineage>
        <taxon>Bacteria</taxon>
        <taxon>Pseudomonadati</taxon>
        <taxon>Bacteroidota</taxon>
        <taxon>Sphingobacteriia</taxon>
        <taxon>Sphingobacteriales</taxon>
        <taxon>Sphingobacteriaceae</taxon>
        <taxon>Pedobacter</taxon>
    </lineage>
</organism>
<comment type="caution">
    <text evidence="3">The sequence shown here is derived from an EMBL/GenBank/DDBJ whole genome shotgun (WGS) entry which is preliminary data.</text>
</comment>
<dbReference type="Proteomes" id="UP000051950">
    <property type="component" value="Unassembled WGS sequence"/>
</dbReference>
<dbReference type="InterPro" id="IPR034139">
    <property type="entry name" value="TOPRIM_OLD"/>
</dbReference>
<evidence type="ECO:0000259" key="2">
    <source>
        <dbReference type="Pfam" id="PF20469"/>
    </source>
</evidence>
<dbReference type="STRING" id="687842.ASU31_25790"/>
<dbReference type="CDD" id="cd00267">
    <property type="entry name" value="ABC_ATPase"/>
    <property type="match status" value="1"/>
</dbReference>
<dbReference type="Gene3D" id="3.40.50.300">
    <property type="entry name" value="P-loop containing nucleotide triphosphate hydrolases"/>
    <property type="match status" value="1"/>
</dbReference>
<dbReference type="AlphaFoldDB" id="A0A0T5VH90"/>
<dbReference type="PANTHER" id="PTHR43581:SF3">
    <property type="entry name" value="AAA+ ATPASE DOMAIN-CONTAINING PROTEIN"/>
    <property type="match status" value="1"/>
</dbReference>
<dbReference type="InterPro" id="IPR051396">
    <property type="entry name" value="Bact_Antivir_Def_Nuclease"/>
</dbReference>
<dbReference type="InterPro" id="IPR027417">
    <property type="entry name" value="P-loop_NTPase"/>
</dbReference>
<evidence type="ECO:0000313" key="3">
    <source>
        <dbReference type="EMBL" id="KRT13228.1"/>
    </source>
</evidence>
<feature type="domain" description="Endonuclease GajA/Old nuclease/RecF-like AAA" evidence="1">
    <location>
        <begin position="161"/>
        <end position="343"/>
    </location>
</feature>
<dbReference type="PANTHER" id="PTHR43581">
    <property type="entry name" value="ATP/GTP PHOSPHATASE"/>
    <property type="match status" value="1"/>
</dbReference>
<evidence type="ECO:0000259" key="1">
    <source>
        <dbReference type="Pfam" id="PF13175"/>
    </source>
</evidence>
<gene>
    <name evidence="3" type="ORF">ASU31_25790</name>
</gene>
<keyword evidence="3" id="KW-0378">Hydrolase</keyword>